<keyword evidence="2" id="KW-1185">Reference proteome</keyword>
<name>A0A7U2N487_ASPFN</name>
<gene>
    <name evidence="1" type="ORF">F9C07_2286811</name>
</gene>
<organism evidence="1 2">
    <name type="scientific">Aspergillus flavus (strain ATCC 200026 / FGSC A1120 / IAM 13836 / NRRL 3357 / JCM 12722 / SRRC 167)</name>
    <dbReference type="NCBI Taxonomy" id="332952"/>
    <lineage>
        <taxon>Eukaryota</taxon>
        <taxon>Fungi</taxon>
        <taxon>Dikarya</taxon>
        <taxon>Ascomycota</taxon>
        <taxon>Pezizomycotina</taxon>
        <taxon>Eurotiomycetes</taxon>
        <taxon>Eurotiomycetidae</taxon>
        <taxon>Eurotiales</taxon>
        <taxon>Aspergillaceae</taxon>
        <taxon>Aspergillus</taxon>
        <taxon>Aspergillus subgen. Circumdati</taxon>
    </lineage>
</organism>
<evidence type="ECO:0000313" key="1">
    <source>
        <dbReference type="EMBL" id="QRD94775.1"/>
    </source>
</evidence>
<proteinExistence type="predicted"/>
<reference evidence="2" key="1">
    <citation type="journal article" date="2021" name="G3 (Bethesda)">
        <title>Chromosome assembled and annotated genome sequence of Aspergillus flavus NRRL 3357.</title>
        <authorList>
            <person name="Skerker J.M."/>
            <person name="Pianalto K.M."/>
            <person name="Mondo S.J."/>
            <person name="Yang K."/>
            <person name="Arkin A.P."/>
            <person name="Keller N.P."/>
            <person name="Grigoriev I.V."/>
            <person name="Louise Glass N.L."/>
        </authorList>
    </citation>
    <scope>NUCLEOTIDE SEQUENCE [LARGE SCALE GENOMIC DNA]</scope>
    <source>
        <strain evidence="2">ATCC 200026 / FGSC A1120 / IAM 13836 / NRRL 3357 / JCM 12722 / SRRC 167</strain>
    </source>
</reference>
<dbReference type="VEuPathDB" id="FungiDB:F9C07_2286811"/>
<dbReference type="EMBL" id="CP044623">
    <property type="protein sequence ID" value="QRD94775.1"/>
    <property type="molecule type" value="Genomic_DNA"/>
</dbReference>
<accession>A0A7U2N487</accession>
<sequence length="49" mass="5620">MNDRDSVESFPGVYNFTSISRSISRSEVQEPKEYRSTIVNKSISETFSN</sequence>
<dbReference type="AlphaFoldDB" id="A0A7U2N487"/>
<protein>
    <submittedName>
        <fullName evidence="1">Uncharacterized protein</fullName>
    </submittedName>
</protein>
<dbReference type="Proteomes" id="UP000596276">
    <property type="component" value="Chromosome 6"/>
</dbReference>
<evidence type="ECO:0000313" key="2">
    <source>
        <dbReference type="Proteomes" id="UP000596276"/>
    </source>
</evidence>